<comment type="similarity">
    <text evidence="1 9 10">Belongs to the peptidase A8 family.</text>
</comment>
<dbReference type="EC" id="3.4.23.36" evidence="9"/>
<comment type="catalytic activity">
    <reaction evidence="9">
        <text>Release of signal peptides from bacterial membrane prolipoproteins. Hydrolyzes -Xaa-Yaa-Zaa-|-(S,diacylglyceryl)Cys-, in which Xaa is hydrophobic (preferably Leu), and Yaa (Ala or Ser) and Zaa (Gly or Ala) have small, neutral side chains.</text>
        <dbReference type="EC" id="3.4.23.36"/>
    </reaction>
</comment>
<comment type="caution">
    <text evidence="11">The sequence shown here is derived from an EMBL/GenBank/DDBJ whole genome shotgun (WGS) entry which is preliminary data.</text>
</comment>
<feature type="transmembrane region" description="Helical" evidence="9">
    <location>
        <begin position="130"/>
        <end position="148"/>
    </location>
</feature>
<dbReference type="Proteomes" id="UP000317990">
    <property type="component" value="Unassembled WGS sequence"/>
</dbReference>
<accession>A0A524RL87</accession>
<comment type="pathway">
    <text evidence="9">Protein modification; lipoprotein biosynthesis (signal peptide cleavage).</text>
</comment>
<sequence length="158" mass="17296">MAFTPAERRRLTLALSLSGLLADQVTKAWVGSWLPLTHRAPLLPGLLRFHHIRNSGAAFSLFHSGGAWLGMVSVLVSAALLLWILRQPPRTPWQVVGLGCLLAGASGNGVDRLLWGSVTDWIEFLPFRFPVFNVADVLINVGVAGLLLDSLAVRRQRR</sequence>
<evidence type="ECO:0000256" key="5">
    <source>
        <dbReference type="ARBA" id="ARBA00022750"/>
    </source>
</evidence>
<dbReference type="HAMAP" id="MF_00161">
    <property type="entry name" value="LspA"/>
    <property type="match status" value="1"/>
</dbReference>
<evidence type="ECO:0000256" key="8">
    <source>
        <dbReference type="ARBA" id="ARBA00023136"/>
    </source>
</evidence>
<keyword evidence="4 9" id="KW-0812">Transmembrane</keyword>
<evidence type="ECO:0000256" key="1">
    <source>
        <dbReference type="ARBA" id="ARBA00006139"/>
    </source>
</evidence>
<dbReference type="EMBL" id="SRMO01000084">
    <property type="protein sequence ID" value="TGG90831.1"/>
    <property type="molecule type" value="Genomic_DNA"/>
</dbReference>
<keyword evidence="2 9" id="KW-1003">Cell membrane</keyword>
<proteinExistence type="inferred from homology"/>
<feature type="active site" evidence="9">
    <location>
        <position position="120"/>
    </location>
</feature>
<dbReference type="Pfam" id="PF01252">
    <property type="entry name" value="Peptidase_A8"/>
    <property type="match status" value="1"/>
</dbReference>
<keyword evidence="8 9" id="KW-0472">Membrane</keyword>
<dbReference type="GO" id="GO:0006508">
    <property type="term" value="P:proteolysis"/>
    <property type="evidence" value="ECO:0007669"/>
    <property type="project" value="UniProtKB-KW"/>
</dbReference>
<evidence type="ECO:0000256" key="3">
    <source>
        <dbReference type="ARBA" id="ARBA00022670"/>
    </source>
</evidence>
<evidence type="ECO:0000256" key="9">
    <source>
        <dbReference type="HAMAP-Rule" id="MF_00161"/>
    </source>
</evidence>
<keyword evidence="6 9" id="KW-0378">Hydrolase</keyword>
<reference evidence="11 12" key="1">
    <citation type="journal article" date="2019" name="mSystems">
        <title>Life at home and on the roam: Genomic adaptions reflect the dual lifestyle of an intracellular, facultative symbiont.</title>
        <authorList>
            <person name="Burgsdorf I."/>
        </authorList>
    </citation>
    <scope>NUCLEOTIDE SEQUENCE [LARGE SCALE GENOMIC DNA]</scope>
    <source>
        <strain evidence="11">277cV</strain>
    </source>
</reference>
<dbReference type="NCBIfam" id="TIGR00077">
    <property type="entry name" value="lspA"/>
    <property type="match status" value="1"/>
</dbReference>
<dbReference type="GO" id="GO:0004190">
    <property type="term" value="F:aspartic-type endopeptidase activity"/>
    <property type="evidence" value="ECO:0007669"/>
    <property type="project" value="UniProtKB-UniRule"/>
</dbReference>
<gene>
    <name evidence="9 11" type="primary">lspA</name>
    <name evidence="11" type="ORF">ERJ67_08850</name>
</gene>
<evidence type="ECO:0000313" key="12">
    <source>
        <dbReference type="Proteomes" id="UP000317990"/>
    </source>
</evidence>
<dbReference type="PANTHER" id="PTHR33695:SF1">
    <property type="entry name" value="LIPOPROTEIN SIGNAL PEPTIDASE"/>
    <property type="match status" value="1"/>
</dbReference>
<evidence type="ECO:0000313" key="11">
    <source>
        <dbReference type="EMBL" id="TGG90831.1"/>
    </source>
</evidence>
<dbReference type="InterPro" id="IPR001872">
    <property type="entry name" value="Peptidase_A8"/>
</dbReference>
<dbReference type="GO" id="GO:0005886">
    <property type="term" value="C:plasma membrane"/>
    <property type="evidence" value="ECO:0007669"/>
    <property type="project" value="UniProtKB-SubCell"/>
</dbReference>
<comment type="function">
    <text evidence="9">This protein specifically catalyzes the removal of signal peptides from prolipoproteins.</text>
</comment>
<organism evidence="11 12">
    <name type="scientific">Aphanocapsa feldmannii 277cV</name>
    <dbReference type="NCBI Taxonomy" id="2507553"/>
    <lineage>
        <taxon>Bacteria</taxon>
        <taxon>Bacillati</taxon>
        <taxon>Cyanobacteriota</taxon>
        <taxon>Cyanophyceae</taxon>
        <taxon>Oscillatoriophycideae</taxon>
        <taxon>Chroococcales</taxon>
        <taxon>Microcystaceae</taxon>
        <taxon>Aphanocapsa</taxon>
    </lineage>
</organism>
<dbReference type="UniPathway" id="UPA00665"/>
<keyword evidence="7 9" id="KW-1133">Transmembrane helix</keyword>
<feature type="active site" evidence="9">
    <location>
        <position position="136"/>
    </location>
</feature>
<dbReference type="PRINTS" id="PR00781">
    <property type="entry name" value="LIPOSIGPTASE"/>
</dbReference>
<comment type="subcellular location">
    <subcellularLocation>
        <location evidence="9">Cell membrane</location>
        <topology evidence="9">Multi-pass membrane protein</topology>
    </subcellularLocation>
</comment>
<keyword evidence="3 9" id="KW-0645">Protease</keyword>
<feature type="transmembrane region" description="Helical" evidence="9">
    <location>
        <begin position="65"/>
        <end position="85"/>
    </location>
</feature>
<keyword evidence="5 9" id="KW-0064">Aspartyl protease</keyword>
<evidence type="ECO:0000256" key="6">
    <source>
        <dbReference type="ARBA" id="ARBA00022801"/>
    </source>
</evidence>
<evidence type="ECO:0000256" key="2">
    <source>
        <dbReference type="ARBA" id="ARBA00022475"/>
    </source>
</evidence>
<evidence type="ECO:0000256" key="10">
    <source>
        <dbReference type="RuleBase" id="RU004181"/>
    </source>
</evidence>
<protein>
    <recommendedName>
        <fullName evidence="9">Lipoprotein signal peptidase</fullName>
        <ecNumber evidence="9">3.4.23.36</ecNumber>
    </recommendedName>
    <alternativeName>
        <fullName evidence="9">Prolipoprotein signal peptidase</fullName>
    </alternativeName>
    <alternativeName>
        <fullName evidence="9">Signal peptidase II</fullName>
        <shortName evidence="9">SPase II</shortName>
    </alternativeName>
</protein>
<dbReference type="PANTHER" id="PTHR33695">
    <property type="entry name" value="LIPOPROTEIN SIGNAL PEPTIDASE"/>
    <property type="match status" value="1"/>
</dbReference>
<evidence type="ECO:0000256" key="4">
    <source>
        <dbReference type="ARBA" id="ARBA00022692"/>
    </source>
</evidence>
<dbReference type="AlphaFoldDB" id="A0A524RL87"/>
<name>A0A524RL87_9CHRO</name>
<comment type="caution">
    <text evidence="9">Lacks conserved residue(s) required for the propagation of feature annotation.</text>
</comment>
<evidence type="ECO:0000256" key="7">
    <source>
        <dbReference type="ARBA" id="ARBA00022989"/>
    </source>
</evidence>